<dbReference type="OrthoDB" id="9803416at2"/>
<evidence type="ECO:0000256" key="9">
    <source>
        <dbReference type="ARBA" id="ARBA00023136"/>
    </source>
</evidence>
<dbReference type="GO" id="GO:0015095">
    <property type="term" value="F:magnesium ion transmembrane transporter activity"/>
    <property type="evidence" value="ECO:0007669"/>
    <property type="project" value="TreeGrafter"/>
</dbReference>
<dbReference type="Pfam" id="PF01544">
    <property type="entry name" value="CorA"/>
    <property type="match status" value="1"/>
</dbReference>
<comment type="subcellular location">
    <subcellularLocation>
        <location evidence="1">Cell membrane</location>
        <topology evidence="1">Multi-pass membrane protein</topology>
    </subcellularLocation>
</comment>
<keyword evidence="3" id="KW-0813">Transport</keyword>
<evidence type="ECO:0000256" key="5">
    <source>
        <dbReference type="ARBA" id="ARBA00022692"/>
    </source>
</evidence>
<keyword evidence="4" id="KW-1003">Cell membrane</keyword>
<feature type="transmembrane region" description="Helical" evidence="12">
    <location>
        <begin position="295"/>
        <end position="315"/>
    </location>
</feature>
<comment type="catalytic activity">
    <reaction evidence="10">
        <text>Mg(2+)(in) = Mg(2+)(out)</text>
        <dbReference type="Rhea" id="RHEA:29827"/>
        <dbReference type="ChEBI" id="CHEBI:18420"/>
    </reaction>
</comment>
<evidence type="ECO:0000256" key="7">
    <source>
        <dbReference type="ARBA" id="ARBA00022989"/>
    </source>
</evidence>
<dbReference type="RefSeq" id="WP_125181013.1">
    <property type="nucleotide sequence ID" value="NZ_QZMU01000001.1"/>
</dbReference>
<evidence type="ECO:0000256" key="11">
    <source>
        <dbReference type="ARBA" id="ARBA00045497"/>
    </source>
</evidence>
<evidence type="ECO:0000256" key="8">
    <source>
        <dbReference type="ARBA" id="ARBA00023065"/>
    </source>
</evidence>
<feature type="transmembrane region" description="Helical" evidence="12">
    <location>
        <begin position="260"/>
        <end position="283"/>
    </location>
</feature>
<evidence type="ECO:0000256" key="2">
    <source>
        <dbReference type="ARBA" id="ARBA00009765"/>
    </source>
</evidence>
<dbReference type="CDD" id="cd12822">
    <property type="entry name" value="TmCorA-like"/>
    <property type="match status" value="1"/>
</dbReference>
<evidence type="ECO:0000313" key="13">
    <source>
        <dbReference type="EMBL" id="RRQ21670.1"/>
    </source>
</evidence>
<organism evidence="13 14">
    <name type="scientific">Thiohalobacter thiocyanaticus</name>
    <dbReference type="NCBI Taxonomy" id="585455"/>
    <lineage>
        <taxon>Bacteria</taxon>
        <taxon>Pseudomonadati</taxon>
        <taxon>Pseudomonadota</taxon>
        <taxon>Gammaproteobacteria</taxon>
        <taxon>Thiohalobacterales</taxon>
        <taxon>Thiohalobacteraceae</taxon>
        <taxon>Thiohalobacter</taxon>
    </lineage>
</organism>
<dbReference type="AlphaFoldDB" id="A0A426QIV5"/>
<dbReference type="GO" id="GO:0050897">
    <property type="term" value="F:cobalt ion binding"/>
    <property type="evidence" value="ECO:0007669"/>
    <property type="project" value="TreeGrafter"/>
</dbReference>
<dbReference type="EMBL" id="QZMU01000001">
    <property type="protein sequence ID" value="RRQ21670.1"/>
    <property type="molecule type" value="Genomic_DNA"/>
</dbReference>
<evidence type="ECO:0000256" key="12">
    <source>
        <dbReference type="SAM" id="Phobius"/>
    </source>
</evidence>
<dbReference type="Proteomes" id="UP000287798">
    <property type="component" value="Unassembled WGS sequence"/>
</dbReference>
<protein>
    <submittedName>
        <fullName evidence="13">Uncharacterized protein</fullName>
    </submittedName>
</protein>
<dbReference type="Gene3D" id="1.20.58.340">
    <property type="entry name" value="Magnesium transport protein CorA, transmembrane region"/>
    <property type="match status" value="2"/>
</dbReference>
<name>A0A426QIV5_9GAMM</name>
<accession>A0A426QIV5</accession>
<comment type="caution">
    <text evidence="13">The sequence shown here is derived from an EMBL/GenBank/DDBJ whole genome shotgun (WGS) entry which is preliminary data.</text>
</comment>
<keyword evidence="9 12" id="KW-0472">Membrane</keyword>
<keyword evidence="6" id="KW-0460">Magnesium</keyword>
<dbReference type="GO" id="GO:0005886">
    <property type="term" value="C:plasma membrane"/>
    <property type="evidence" value="ECO:0007669"/>
    <property type="project" value="UniProtKB-SubCell"/>
</dbReference>
<sequence>MHVLHIQSRERIEAPEALSHLPAEGLVWLDFIREQEPDWPAEVRRLTGVEIHEGHVRDSLNLGHPSYSDSTSDYEMVIFRSLAPEPEPDHDFSSRPTALFLFDRVLVSVRPEDSRSVQAVRGRLSNRQGRIPTRPVGLMHLILTNMVDRFLQMREPLTEQLETWRRDLLDPGHPFDDWLALMNHRSRLRQLELLCEGQEDAITVWRDNTGVDIDDHLAVRYNDLLEHIRRVMKFATDQQSEIESLVQLHFSAVAHRTNEIVRVLTVISAIFLPLTVVVGIFGMNFEYMPELAWRYSYFIVLGGMAALAIGLLVLFRVKKWI</sequence>
<keyword evidence="5 12" id="KW-0812">Transmembrane</keyword>
<keyword evidence="8" id="KW-0406">Ion transport</keyword>
<comment type="function">
    <text evidence="11">Mediates influx of magnesium ions. Alternates between open and closed states. Activated by low cytoplasmic Mg(2+) levels. Inactive when cytoplasmic Mg(2+) levels are high.</text>
</comment>
<evidence type="ECO:0000313" key="14">
    <source>
        <dbReference type="Proteomes" id="UP000287798"/>
    </source>
</evidence>
<dbReference type="PANTHER" id="PTHR46494">
    <property type="entry name" value="CORA FAMILY METAL ION TRANSPORTER (EUROFUNG)"/>
    <property type="match status" value="1"/>
</dbReference>
<dbReference type="GO" id="GO:0015087">
    <property type="term" value="F:cobalt ion transmembrane transporter activity"/>
    <property type="evidence" value="ECO:0007669"/>
    <property type="project" value="TreeGrafter"/>
</dbReference>
<dbReference type="SUPFAM" id="SSF144083">
    <property type="entry name" value="Magnesium transport protein CorA, transmembrane region"/>
    <property type="match status" value="1"/>
</dbReference>
<evidence type="ECO:0000256" key="4">
    <source>
        <dbReference type="ARBA" id="ARBA00022475"/>
    </source>
</evidence>
<keyword evidence="7 12" id="KW-1133">Transmembrane helix</keyword>
<dbReference type="InterPro" id="IPR002523">
    <property type="entry name" value="MgTranspt_CorA/ZnTranspt_ZntB"/>
</dbReference>
<dbReference type="GO" id="GO:0000287">
    <property type="term" value="F:magnesium ion binding"/>
    <property type="evidence" value="ECO:0007669"/>
    <property type="project" value="TreeGrafter"/>
</dbReference>
<comment type="similarity">
    <text evidence="2">Belongs to the CorA metal ion transporter (MIT) (TC 1.A.35) family.</text>
</comment>
<evidence type="ECO:0000256" key="10">
    <source>
        <dbReference type="ARBA" id="ARBA00034269"/>
    </source>
</evidence>
<gene>
    <name evidence="13" type="ORF">D6C00_06725</name>
</gene>
<reference evidence="13 14" key="1">
    <citation type="journal article" date="2010" name="Int. J. Syst. Evol. Microbiol.">
        <title>Thiohalobacter thiocyanaticus gen. nov., sp. nov., a moderately halophilic, sulfur-oxidizing gammaproteobacterium from hypersaline lakes, that utilizes thiocyanate.</title>
        <authorList>
            <person name="Sorokin D.Y."/>
            <person name="Kovaleva O.L."/>
            <person name="Tourova T.P."/>
            <person name="Muyzer G."/>
        </authorList>
    </citation>
    <scope>NUCLEOTIDE SEQUENCE [LARGE SCALE GENOMIC DNA]</scope>
    <source>
        <strain evidence="13 14">Hrh1</strain>
    </source>
</reference>
<dbReference type="PANTHER" id="PTHR46494:SF1">
    <property type="entry name" value="CORA FAMILY METAL ION TRANSPORTER (EUROFUNG)"/>
    <property type="match status" value="1"/>
</dbReference>
<dbReference type="InterPro" id="IPR045861">
    <property type="entry name" value="CorA_cytoplasmic_dom"/>
</dbReference>
<dbReference type="SUPFAM" id="SSF143865">
    <property type="entry name" value="CorA soluble domain-like"/>
    <property type="match status" value="1"/>
</dbReference>
<dbReference type="Gene3D" id="3.30.460.20">
    <property type="entry name" value="CorA soluble domain-like"/>
    <property type="match status" value="1"/>
</dbReference>
<dbReference type="FunFam" id="1.20.58.340:FF:000004">
    <property type="entry name" value="Magnesium transport protein CorA"/>
    <property type="match status" value="1"/>
</dbReference>
<keyword evidence="14" id="KW-1185">Reference proteome</keyword>
<proteinExistence type="inferred from homology"/>
<evidence type="ECO:0000256" key="1">
    <source>
        <dbReference type="ARBA" id="ARBA00004651"/>
    </source>
</evidence>
<dbReference type="InterPro" id="IPR045863">
    <property type="entry name" value="CorA_TM1_TM2"/>
</dbReference>
<evidence type="ECO:0000256" key="3">
    <source>
        <dbReference type="ARBA" id="ARBA00022448"/>
    </source>
</evidence>
<evidence type="ECO:0000256" key="6">
    <source>
        <dbReference type="ARBA" id="ARBA00022842"/>
    </source>
</evidence>